<dbReference type="EMBL" id="KE124236">
    <property type="protein sequence ID" value="EPB80993.1"/>
    <property type="molecule type" value="Genomic_DNA"/>
</dbReference>
<proteinExistence type="predicted"/>
<dbReference type="AlphaFoldDB" id="S2JER3"/>
<evidence type="ECO:0000313" key="1">
    <source>
        <dbReference type="EMBL" id="EPB80993.1"/>
    </source>
</evidence>
<keyword evidence="2" id="KW-1185">Reference proteome</keyword>
<dbReference type="Proteomes" id="UP000014254">
    <property type="component" value="Unassembled WGS sequence"/>
</dbReference>
<name>S2JER3_MUCC1</name>
<accession>S2JER3</accession>
<protein>
    <submittedName>
        <fullName evidence="1">Uncharacterized protein</fullName>
    </submittedName>
</protein>
<reference evidence="2" key="1">
    <citation type="submission" date="2013-05" db="EMBL/GenBank/DDBJ databases">
        <title>The Genome sequence of Mucor circinelloides f. circinelloides 1006PhL.</title>
        <authorList>
            <consortium name="The Broad Institute Genomics Platform"/>
            <person name="Cuomo C."/>
            <person name="Earl A."/>
            <person name="Findley K."/>
            <person name="Lee S.C."/>
            <person name="Walker B."/>
            <person name="Young S."/>
            <person name="Zeng Q."/>
            <person name="Gargeya S."/>
            <person name="Fitzgerald M."/>
            <person name="Haas B."/>
            <person name="Abouelleil A."/>
            <person name="Allen A.W."/>
            <person name="Alvarado L."/>
            <person name="Arachchi H.M."/>
            <person name="Berlin A.M."/>
            <person name="Chapman S.B."/>
            <person name="Gainer-Dewar J."/>
            <person name="Goldberg J."/>
            <person name="Griggs A."/>
            <person name="Gujja S."/>
            <person name="Hansen M."/>
            <person name="Howarth C."/>
            <person name="Imamovic A."/>
            <person name="Ireland A."/>
            <person name="Larimer J."/>
            <person name="McCowan C."/>
            <person name="Murphy C."/>
            <person name="Pearson M."/>
            <person name="Poon T.W."/>
            <person name="Priest M."/>
            <person name="Roberts A."/>
            <person name="Saif S."/>
            <person name="Shea T."/>
            <person name="Sisk P."/>
            <person name="Sykes S."/>
            <person name="Wortman J."/>
            <person name="Nusbaum C."/>
            <person name="Birren B."/>
        </authorList>
    </citation>
    <scope>NUCLEOTIDE SEQUENCE [LARGE SCALE GENOMIC DNA]</scope>
    <source>
        <strain evidence="2">1006PhL</strain>
    </source>
</reference>
<dbReference type="InParanoid" id="S2JER3"/>
<organism evidence="1 2">
    <name type="scientific">Mucor circinelloides f. circinelloides (strain 1006PhL)</name>
    <name type="common">Mucormycosis agent</name>
    <name type="synonym">Calyptromyces circinelloides</name>
    <dbReference type="NCBI Taxonomy" id="1220926"/>
    <lineage>
        <taxon>Eukaryota</taxon>
        <taxon>Fungi</taxon>
        <taxon>Fungi incertae sedis</taxon>
        <taxon>Mucoromycota</taxon>
        <taxon>Mucoromycotina</taxon>
        <taxon>Mucoromycetes</taxon>
        <taxon>Mucorales</taxon>
        <taxon>Mucorineae</taxon>
        <taxon>Mucoraceae</taxon>
        <taxon>Mucor</taxon>
    </lineage>
</organism>
<dbReference type="OrthoDB" id="2206543at2759"/>
<sequence>MLKSAQQLEKKAKQHQQNVNIATRYFTEVTPENEGFTYVYYPSKGRTDRQKMRKQLKAMYPRELIQSLQQNGGVHEKEHYDPTNPEYLQLSTEEKTKIDTQMHPARIVRALPYIRAPACKAVAKQFLENGSITQEQHEHTDKRATKFTRTTAGWIKQCHKSHHQQQQPCSRRGCHYDRRLLSPE</sequence>
<evidence type="ECO:0000313" key="2">
    <source>
        <dbReference type="Proteomes" id="UP000014254"/>
    </source>
</evidence>
<gene>
    <name evidence="1" type="ORF">HMPREF1544_12319</name>
</gene>
<dbReference type="VEuPathDB" id="FungiDB:HMPREF1544_12319"/>